<dbReference type="EMBL" id="CP074694">
    <property type="protein sequence ID" value="QVL33156.1"/>
    <property type="molecule type" value="Genomic_DNA"/>
</dbReference>
<dbReference type="PANTHER" id="PTHR42862">
    <property type="entry name" value="DELTA-1-PYRROLINE-5-CARBOXYLATE DEHYDROGENASE 1, ISOFORM A-RELATED"/>
    <property type="match status" value="1"/>
</dbReference>
<dbReference type="RefSeq" id="WP_213498046.1">
    <property type="nucleotide sequence ID" value="NZ_CP074694.1"/>
</dbReference>
<dbReference type="PIRSF" id="PIRSF000197">
    <property type="entry name" value="Bifunct_PutA"/>
    <property type="match status" value="1"/>
</dbReference>
<dbReference type="SUPFAM" id="SSF51730">
    <property type="entry name" value="FAD-linked oxidoreductase"/>
    <property type="match status" value="1"/>
</dbReference>
<evidence type="ECO:0000256" key="5">
    <source>
        <dbReference type="ARBA" id="ARBA00032259"/>
    </source>
</evidence>
<evidence type="ECO:0000313" key="14">
    <source>
        <dbReference type="EMBL" id="QVL33156.1"/>
    </source>
</evidence>
<dbReference type="GO" id="GO:0009898">
    <property type="term" value="C:cytoplasmic side of plasma membrane"/>
    <property type="evidence" value="ECO:0007669"/>
    <property type="project" value="TreeGrafter"/>
</dbReference>
<evidence type="ECO:0000256" key="9">
    <source>
        <dbReference type="PROSITE-ProRule" id="PRU10007"/>
    </source>
</evidence>
<evidence type="ECO:0000259" key="13">
    <source>
        <dbReference type="Pfam" id="PF18083"/>
    </source>
</evidence>
<dbReference type="InterPro" id="IPR002872">
    <property type="entry name" value="Proline_DH_dom"/>
</dbReference>
<dbReference type="Gene3D" id="3.40.605.10">
    <property type="entry name" value="Aldehyde Dehydrogenase, Chain A, domain 1"/>
    <property type="match status" value="1"/>
</dbReference>
<evidence type="ECO:0000256" key="1">
    <source>
        <dbReference type="ARBA" id="ARBA00004786"/>
    </source>
</evidence>
<dbReference type="InterPro" id="IPR016162">
    <property type="entry name" value="Ald_DH_N"/>
</dbReference>
<keyword evidence="4" id="KW-0520">NAD</keyword>
<organism evidence="14 15">
    <name type="scientific">Telmatocola sphagniphila</name>
    <dbReference type="NCBI Taxonomy" id="1123043"/>
    <lineage>
        <taxon>Bacteria</taxon>
        <taxon>Pseudomonadati</taxon>
        <taxon>Planctomycetota</taxon>
        <taxon>Planctomycetia</taxon>
        <taxon>Gemmatales</taxon>
        <taxon>Gemmataceae</taxon>
    </lineage>
</organism>
<reference evidence="14" key="1">
    <citation type="submission" date="2021-05" db="EMBL/GenBank/DDBJ databases">
        <title>Complete genome sequence of the cellulolytic planctomycete Telmatocola sphagniphila SP2T and characterization of the first cellulase from planctomycetes.</title>
        <authorList>
            <person name="Rakitin A.L."/>
            <person name="Beletsky A.V."/>
            <person name="Naumoff D.G."/>
            <person name="Kulichevskaya I.S."/>
            <person name="Mardanov A.V."/>
            <person name="Ravin N.V."/>
            <person name="Dedysh S.N."/>
        </authorList>
    </citation>
    <scope>NUCLEOTIDE SEQUENCE</scope>
    <source>
        <strain evidence="14">SP2T</strain>
    </source>
</reference>
<feature type="active site" evidence="8 9">
    <location>
        <position position="754"/>
    </location>
</feature>
<dbReference type="KEGG" id="tsph:KIH39_04355"/>
<evidence type="ECO:0000256" key="4">
    <source>
        <dbReference type="ARBA" id="ARBA00023027"/>
    </source>
</evidence>
<dbReference type="InterPro" id="IPR015590">
    <property type="entry name" value="Aldehyde_DH_dom"/>
</dbReference>
<dbReference type="CDD" id="cd07124">
    <property type="entry name" value="ALDH_PutA-P5CDH-RocA"/>
    <property type="match status" value="1"/>
</dbReference>
<comment type="pathway">
    <text evidence="1">Amino-acid degradation; L-proline degradation into L-glutamate; L-glutamate from L-proline: step 2/2.</text>
</comment>
<evidence type="ECO:0000256" key="3">
    <source>
        <dbReference type="ARBA" id="ARBA00023002"/>
    </source>
</evidence>
<evidence type="ECO:0000256" key="10">
    <source>
        <dbReference type="RuleBase" id="RU003345"/>
    </source>
</evidence>
<evidence type="ECO:0000256" key="6">
    <source>
        <dbReference type="ARBA" id="ARBA00048142"/>
    </source>
</evidence>
<dbReference type="InterPro" id="IPR005932">
    <property type="entry name" value="RocA"/>
</dbReference>
<comment type="similarity">
    <text evidence="7">Belongs to the aldehyde dehydrogenase family. RocA subfamily.</text>
</comment>
<dbReference type="FunFam" id="3.40.605.10:FF:000045">
    <property type="entry name" value="1-pyrroline-5-carboxylate dehydrogenase 1"/>
    <property type="match status" value="1"/>
</dbReference>
<dbReference type="Pfam" id="PF01619">
    <property type="entry name" value="Pro_dh"/>
    <property type="match status" value="1"/>
</dbReference>
<dbReference type="GO" id="GO:0010133">
    <property type="term" value="P:L-proline catabolic process to L-glutamate"/>
    <property type="evidence" value="ECO:0007669"/>
    <property type="project" value="InterPro"/>
</dbReference>
<dbReference type="InterPro" id="IPR025703">
    <property type="entry name" value="Bifunct_PutA"/>
</dbReference>
<dbReference type="FunFam" id="3.40.309.10:FF:000005">
    <property type="entry name" value="1-pyrroline-5-carboxylate dehydrogenase 1"/>
    <property type="match status" value="1"/>
</dbReference>
<feature type="active site" evidence="8">
    <location>
        <position position="788"/>
    </location>
</feature>
<dbReference type="InterPro" id="IPR016160">
    <property type="entry name" value="Ald_DH_CS_CYS"/>
</dbReference>
<dbReference type="Pfam" id="PF18083">
    <property type="entry name" value="PutA_N"/>
    <property type="match status" value="1"/>
</dbReference>
<evidence type="ECO:0000259" key="11">
    <source>
        <dbReference type="Pfam" id="PF00171"/>
    </source>
</evidence>
<feature type="domain" description="Aldehyde dehydrogenase" evidence="11">
    <location>
        <begin position="522"/>
        <end position="976"/>
    </location>
</feature>
<dbReference type="InterPro" id="IPR016161">
    <property type="entry name" value="Ald_DH/histidinol_DH"/>
</dbReference>
<dbReference type="GO" id="GO:0004657">
    <property type="term" value="F:proline dehydrogenase activity"/>
    <property type="evidence" value="ECO:0007669"/>
    <property type="project" value="InterPro"/>
</dbReference>
<name>A0A8E6B8M7_9BACT</name>
<dbReference type="PANTHER" id="PTHR42862:SF1">
    <property type="entry name" value="DELTA-1-PYRROLINE-5-CARBOXYLATE DEHYDROGENASE 2, ISOFORM A-RELATED"/>
    <property type="match status" value="1"/>
</dbReference>
<sequence>MSSLTVEEERIRRYGREIFARMDRRNIVPFSPAWFDDVLMNTTMQAEKLKVQLFRFIDTLPLLKDSKTVADHLKEYLGTTESGLPGIARHFLNRLPGEGWAGTLLAKTAKNNAEHMARKFIAGSNVQEAISAIKQLRNRKYGFTIDLLGEATITEAEADGVQKQYFDLVEGLPGVINNLPEIPCVDRNHLGPIPRVNISVKLSSLFSQFDPIDPVGTTRSVLKRLRPIMSKAMSRGEFINFDMEQYSFKDTTLHIFKTVLEEPEFRNWPHVGIAIQAYLKDTEKDLQELLEWTRKRGTPIAVRLVKGAYWDYETVIAAQQDWPVPVWTEKWQSDACFERCGRFLLQNYNWIAPAFGSHNVRSISTMLAVAEELGVPKGAYEFQMLYGMADEFKDAMVELGQRIRIYTPYGQLLPGMAYLVRRLLENTSNDSFLRASFRENTTEDKLLMNPVHKAQANTTNGTTAAPSHSEKPGKFKNEPLAEYHREFNRDAMSHALAEVAKQLDRDYVPFIGGQAVAAEKWQDATNPSQSSQKLGRWAASTPKQAEEAIASAKKNYPAWRDTPAAKRAEYLRKIADVMRKRRWELSAWAVYETAKPWREADADIAEAIDFCDYYAELFLKMVKPKRMDVPGEENSYFYEPRGVAVVIAPWNFPLAIMCGMTVAALVTGNTVIIKPAEQSTIIGAKFAEVLKEAELPPVWSFLPGIGEEIGPTLVQSPDVDLIVFTGSQQVGLWINENAAKTPPVQHHVKRVIAELGGKNAAIVDADADLDEAVKGVLDSAFGYSGQKCSACSRAIVHESIHDQFLHRLIEAAKSLTISPASDPGCSMGPVIDADAKKRILAMIAKGKSQSLLVYAADLGALADQGHYVGPHIFADVHETDVIAQEEIFGPVLAVMKAKNLDHALQIANGTRYALTGGIFSRSPSTLERVKKEFRVGNLYVNRKITGALVERQPFGGFKLSGIGSKAGGPDYLLQFVIPRVITENTMRRGFAPTLES</sequence>
<feature type="domain" description="Proline utilization A N-terminal" evidence="13">
    <location>
        <begin position="8"/>
        <end position="120"/>
    </location>
</feature>
<dbReference type="EC" id="1.2.1.88" evidence="2"/>
<accession>A0A8E6B8M7</accession>
<keyword evidence="15" id="KW-1185">Reference proteome</keyword>
<evidence type="ECO:0000256" key="2">
    <source>
        <dbReference type="ARBA" id="ARBA00012884"/>
    </source>
</evidence>
<dbReference type="InterPro" id="IPR029041">
    <property type="entry name" value="FAD-linked_oxidoreductase-like"/>
</dbReference>
<dbReference type="Gene3D" id="3.20.20.220">
    <property type="match status" value="1"/>
</dbReference>
<comment type="catalytic activity">
    <reaction evidence="6">
        <text>L-glutamate 5-semialdehyde + NAD(+) + H2O = L-glutamate + NADH + 2 H(+)</text>
        <dbReference type="Rhea" id="RHEA:30235"/>
        <dbReference type="ChEBI" id="CHEBI:15377"/>
        <dbReference type="ChEBI" id="CHEBI:15378"/>
        <dbReference type="ChEBI" id="CHEBI:29985"/>
        <dbReference type="ChEBI" id="CHEBI:57540"/>
        <dbReference type="ChEBI" id="CHEBI:57945"/>
        <dbReference type="ChEBI" id="CHEBI:58066"/>
        <dbReference type="EC" id="1.2.1.88"/>
    </reaction>
</comment>
<dbReference type="GO" id="GO:0003700">
    <property type="term" value="F:DNA-binding transcription factor activity"/>
    <property type="evidence" value="ECO:0007669"/>
    <property type="project" value="InterPro"/>
</dbReference>
<dbReference type="SUPFAM" id="SSF53720">
    <property type="entry name" value="ALDH-like"/>
    <property type="match status" value="1"/>
</dbReference>
<evidence type="ECO:0000259" key="12">
    <source>
        <dbReference type="Pfam" id="PF01619"/>
    </source>
</evidence>
<dbReference type="AlphaFoldDB" id="A0A8E6B8M7"/>
<evidence type="ECO:0000313" key="15">
    <source>
        <dbReference type="Proteomes" id="UP000676194"/>
    </source>
</evidence>
<evidence type="ECO:0000256" key="8">
    <source>
        <dbReference type="PIRSR" id="PIRSR000197-1"/>
    </source>
</evidence>
<dbReference type="InterPro" id="IPR050485">
    <property type="entry name" value="Proline_metab_enzyme"/>
</dbReference>
<dbReference type="Pfam" id="PF00171">
    <property type="entry name" value="Aldedh"/>
    <property type="match status" value="1"/>
</dbReference>
<dbReference type="GO" id="GO:0003842">
    <property type="term" value="F:L-glutamate gamma-semialdehyde dehydrogenase activity"/>
    <property type="evidence" value="ECO:0007669"/>
    <property type="project" value="UniProtKB-EC"/>
</dbReference>
<proteinExistence type="inferred from homology"/>
<evidence type="ECO:0000256" key="7">
    <source>
        <dbReference type="ARBA" id="ARBA00061617"/>
    </source>
</evidence>
<dbReference type="InterPro" id="IPR016163">
    <property type="entry name" value="Ald_DH_C"/>
</dbReference>
<dbReference type="Gene3D" id="3.40.309.10">
    <property type="entry name" value="Aldehyde Dehydrogenase, Chain A, domain 2"/>
    <property type="match status" value="1"/>
</dbReference>
<protein>
    <recommendedName>
        <fullName evidence="5">L-glutamate gamma-semialdehyde dehydrogenase</fullName>
        <ecNumber evidence="2">1.2.1.88</ecNumber>
    </recommendedName>
    <alternativeName>
        <fullName evidence="5">L-glutamate gamma-semialdehyde dehydrogenase</fullName>
    </alternativeName>
</protein>
<gene>
    <name evidence="14" type="ORF">KIH39_04355</name>
</gene>
<dbReference type="InterPro" id="IPR041514">
    <property type="entry name" value="PutA_N"/>
</dbReference>
<dbReference type="InterPro" id="IPR029510">
    <property type="entry name" value="Ald_DH_CS_GLU"/>
</dbReference>
<dbReference type="Proteomes" id="UP000676194">
    <property type="component" value="Chromosome"/>
</dbReference>
<dbReference type="PROSITE" id="PS00687">
    <property type="entry name" value="ALDEHYDE_DEHYDR_GLU"/>
    <property type="match status" value="1"/>
</dbReference>
<feature type="domain" description="Proline dehydrogenase" evidence="12">
    <location>
        <begin position="130"/>
        <end position="434"/>
    </location>
</feature>
<dbReference type="PROSITE" id="PS00070">
    <property type="entry name" value="ALDEHYDE_DEHYDR_CYS"/>
    <property type="match status" value="1"/>
</dbReference>
<keyword evidence="3 10" id="KW-0560">Oxidoreductase</keyword>